<dbReference type="RefSeq" id="WP_144971625.1">
    <property type="nucleotide sequence ID" value="NZ_CP036289.1"/>
</dbReference>
<gene>
    <name evidence="7" type="ORF">Pan97_17040</name>
</gene>
<keyword evidence="2 6" id="KW-0812">Transmembrane</keyword>
<evidence type="ECO:0000256" key="6">
    <source>
        <dbReference type="SAM" id="Phobius"/>
    </source>
</evidence>
<feature type="transmembrane region" description="Helical" evidence="6">
    <location>
        <begin position="146"/>
        <end position="167"/>
    </location>
</feature>
<keyword evidence="8" id="KW-1185">Reference proteome</keyword>
<proteinExistence type="predicted"/>
<evidence type="ECO:0000256" key="3">
    <source>
        <dbReference type="ARBA" id="ARBA00022989"/>
    </source>
</evidence>
<dbReference type="InterPro" id="IPR008217">
    <property type="entry name" value="Ccc1_fam"/>
</dbReference>
<organism evidence="7 8">
    <name type="scientific">Bremerella volcania</name>
    <dbReference type="NCBI Taxonomy" id="2527984"/>
    <lineage>
        <taxon>Bacteria</taxon>
        <taxon>Pseudomonadati</taxon>
        <taxon>Planctomycetota</taxon>
        <taxon>Planctomycetia</taxon>
        <taxon>Pirellulales</taxon>
        <taxon>Pirellulaceae</taxon>
        <taxon>Bremerella</taxon>
    </lineage>
</organism>
<feature type="transmembrane region" description="Helical" evidence="6">
    <location>
        <begin position="12"/>
        <end position="34"/>
    </location>
</feature>
<dbReference type="Pfam" id="PF01988">
    <property type="entry name" value="VIT1"/>
    <property type="match status" value="1"/>
</dbReference>
<reference evidence="8" key="1">
    <citation type="submission" date="2019-02" db="EMBL/GenBank/DDBJ databases">
        <title>Deep-cultivation of Planctomycetes and their phenomic and genomic characterization uncovers novel biology.</title>
        <authorList>
            <person name="Wiegand S."/>
            <person name="Jogler M."/>
            <person name="Boedeker C."/>
            <person name="Pinto D."/>
            <person name="Vollmers J."/>
            <person name="Rivas-Marin E."/>
            <person name="Kohn T."/>
            <person name="Peeters S.H."/>
            <person name="Heuer A."/>
            <person name="Rast P."/>
            <person name="Oberbeckmann S."/>
            <person name="Bunk B."/>
            <person name="Jeske O."/>
            <person name="Meyerdierks A."/>
            <person name="Storesund J.E."/>
            <person name="Kallscheuer N."/>
            <person name="Luecker S."/>
            <person name="Lage O.M."/>
            <person name="Pohl T."/>
            <person name="Merkel B.J."/>
            <person name="Hornburger P."/>
            <person name="Mueller R.-W."/>
            <person name="Bruemmer F."/>
            <person name="Labrenz M."/>
            <person name="Spormann A.M."/>
            <person name="Op den Camp H."/>
            <person name="Overmann J."/>
            <person name="Amann R."/>
            <person name="Jetten M.S.M."/>
            <person name="Mascher T."/>
            <person name="Medema M.H."/>
            <person name="Devos D.P."/>
            <person name="Kaster A.-K."/>
            <person name="Ovreas L."/>
            <person name="Rohde M."/>
            <person name="Galperin M.Y."/>
            <person name="Jogler C."/>
        </authorList>
    </citation>
    <scope>NUCLEOTIDE SEQUENCE [LARGE SCALE GENOMIC DNA]</scope>
    <source>
        <strain evidence="8">Pan97</strain>
    </source>
</reference>
<protein>
    <submittedName>
        <fullName evidence="7">VIT family protein</fullName>
    </submittedName>
</protein>
<feature type="compositionally biased region" description="Basic and acidic residues" evidence="5">
    <location>
        <begin position="77"/>
        <end position="90"/>
    </location>
</feature>
<sequence>MPKPEQHRHDRIGWLRAAVLGANDGILSVGSILVGVASAQSDHPSVLLAGVAGLTAGALSMAAGEFVSVSSQSDTEAADRARETAEHQEDPEGELQELTNIYIDRGLSPELAHQVALQLTEHDALGTHLRDELGMSETHAARPLQAAFSSAAAFGIGGTFPVVATLFSPASWIAWIVACTTIAGLAILGSLSAWAGGSPIWKGTARVTFWGIVAMVVTSLVGKLFGVAVS</sequence>
<accession>A0A518C651</accession>
<evidence type="ECO:0000256" key="5">
    <source>
        <dbReference type="SAM" id="MobiDB-lite"/>
    </source>
</evidence>
<dbReference type="CDD" id="cd02432">
    <property type="entry name" value="Nodulin-21_like_1"/>
    <property type="match status" value="1"/>
</dbReference>
<dbReference type="GO" id="GO:0012505">
    <property type="term" value="C:endomembrane system"/>
    <property type="evidence" value="ECO:0007669"/>
    <property type="project" value="UniProtKB-SubCell"/>
</dbReference>
<name>A0A518C651_9BACT</name>
<feature type="region of interest" description="Disordered" evidence="5">
    <location>
        <begin position="70"/>
        <end position="94"/>
    </location>
</feature>
<evidence type="ECO:0000256" key="4">
    <source>
        <dbReference type="ARBA" id="ARBA00023136"/>
    </source>
</evidence>
<evidence type="ECO:0000313" key="8">
    <source>
        <dbReference type="Proteomes" id="UP000318626"/>
    </source>
</evidence>
<dbReference type="GO" id="GO:0030026">
    <property type="term" value="P:intracellular manganese ion homeostasis"/>
    <property type="evidence" value="ECO:0007669"/>
    <property type="project" value="InterPro"/>
</dbReference>
<feature type="transmembrane region" description="Helical" evidence="6">
    <location>
        <begin position="207"/>
        <end position="229"/>
    </location>
</feature>
<dbReference type="KEGG" id="bvo:Pan97_17040"/>
<dbReference type="PANTHER" id="PTHR31851">
    <property type="entry name" value="FE(2+)/MN(2+) TRANSPORTER PCL1"/>
    <property type="match status" value="1"/>
</dbReference>
<dbReference type="GO" id="GO:0005384">
    <property type="term" value="F:manganese ion transmembrane transporter activity"/>
    <property type="evidence" value="ECO:0007669"/>
    <property type="project" value="InterPro"/>
</dbReference>
<evidence type="ECO:0000313" key="7">
    <source>
        <dbReference type="EMBL" id="QDU74691.1"/>
    </source>
</evidence>
<feature type="transmembrane region" description="Helical" evidence="6">
    <location>
        <begin position="173"/>
        <end position="195"/>
    </location>
</feature>
<dbReference type="EMBL" id="CP036289">
    <property type="protein sequence ID" value="QDU74691.1"/>
    <property type="molecule type" value="Genomic_DNA"/>
</dbReference>
<evidence type="ECO:0000256" key="1">
    <source>
        <dbReference type="ARBA" id="ARBA00004127"/>
    </source>
</evidence>
<dbReference type="AlphaFoldDB" id="A0A518C651"/>
<dbReference type="Proteomes" id="UP000318626">
    <property type="component" value="Chromosome"/>
</dbReference>
<keyword evidence="3 6" id="KW-1133">Transmembrane helix</keyword>
<keyword evidence="4 6" id="KW-0472">Membrane</keyword>
<evidence type="ECO:0000256" key="2">
    <source>
        <dbReference type="ARBA" id="ARBA00022692"/>
    </source>
</evidence>
<feature type="transmembrane region" description="Helical" evidence="6">
    <location>
        <begin position="46"/>
        <end position="67"/>
    </location>
</feature>
<comment type="subcellular location">
    <subcellularLocation>
        <location evidence="1">Endomembrane system</location>
        <topology evidence="1">Multi-pass membrane protein</topology>
    </subcellularLocation>
</comment>
<dbReference type="OrthoDB" id="188924at2"/>